<keyword evidence="10" id="KW-1185">Reference proteome</keyword>
<evidence type="ECO:0000256" key="1">
    <source>
        <dbReference type="ARBA" id="ARBA00004651"/>
    </source>
</evidence>
<keyword evidence="5 7" id="KW-1133">Transmembrane helix</keyword>
<dbReference type="Pfam" id="PF02687">
    <property type="entry name" value="FtsX"/>
    <property type="match status" value="1"/>
</dbReference>
<evidence type="ECO:0000256" key="7">
    <source>
        <dbReference type="SAM" id="Phobius"/>
    </source>
</evidence>
<feature type="domain" description="ABC3 transporter permease C-terminal" evidence="8">
    <location>
        <begin position="280"/>
        <end position="400"/>
    </location>
</feature>
<evidence type="ECO:0000313" key="9">
    <source>
        <dbReference type="EMBL" id="AXY77140.1"/>
    </source>
</evidence>
<feature type="transmembrane region" description="Helical" evidence="7">
    <location>
        <begin position="371"/>
        <end position="394"/>
    </location>
</feature>
<feature type="transmembrane region" description="Helical" evidence="7">
    <location>
        <begin position="21"/>
        <end position="44"/>
    </location>
</feature>
<evidence type="ECO:0000313" key="10">
    <source>
        <dbReference type="Proteomes" id="UP000263900"/>
    </source>
</evidence>
<dbReference type="GO" id="GO:0098797">
    <property type="term" value="C:plasma membrane protein complex"/>
    <property type="evidence" value="ECO:0007669"/>
    <property type="project" value="TreeGrafter"/>
</dbReference>
<dbReference type="AlphaFoldDB" id="A0A3B7MVQ8"/>
<keyword evidence="3" id="KW-1003">Cell membrane</keyword>
<dbReference type="Proteomes" id="UP000263900">
    <property type="component" value="Chromosome"/>
</dbReference>
<keyword evidence="6 7" id="KW-0472">Membrane</keyword>
<dbReference type="InterPro" id="IPR051447">
    <property type="entry name" value="Lipoprotein-release_system"/>
</dbReference>
<keyword evidence="4 7" id="KW-0812">Transmembrane</keyword>
<comment type="similarity">
    <text evidence="2">Belongs to the ABC-4 integral membrane protein family. LolC/E subfamily.</text>
</comment>
<dbReference type="PANTHER" id="PTHR30489:SF0">
    <property type="entry name" value="LIPOPROTEIN-RELEASING SYSTEM TRANSMEMBRANE PROTEIN LOLE"/>
    <property type="match status" value="1"/>
</dbReference>
<gene>
    <name evidence="9" type="ORF">D3H65_25560</name>
</gene>
<feature type="transmembrane region" description="Helical" evidence="7">
    <location>
        <begin position="275"/>
        <end position="301"/>
    </location>
</feature>
<evidence type="ECO:0000256" key="2">
    <source>
        <dbReference type="ARBA" id="ARBA00005236"/>
    </source>
</evidence>
<comment type="subcellular location">
    <subcellularLocation>
        <location evidence="1">Cell membrane</location>
        <topology evidence="1">Multi-pass membrane protein</topology>
    </subcellularLocation>
</comment>
<dbReference type="PANTHER" id="PTHR30489">
    <property type="entry name" value="LIPOPROTEIN-RELEASING SYSTEM TRANSMEMBRANE PROTEIN LOLE"/>
    <property type="match status" value="1"/>
</dbReference>
<reference evidence="9 10" key="1">
    <citation type="submission" date="2018-09" db="EMBL/GenBank/DDBJ databases">
        <title>Genome sequencing of strain 6GH32-13.</title>
        <authorList>
            <person name="Weon H.-Y."/>
            <person name="Heo J."/>
            <person name="Kwon S.-W."/>
        </authorList>
    </citation>
    <scope>NUCLEOTIDE SEQUENCE [LARGE SCALE GENOMIC DNA]</scope>
    <source>
        <strain evidence="9 10">5GH32-13</strain>
    </source>
</reference>
<dbReference type="EMBL" id="CP032157">
    <property type="protein sequence ID" value="AXY77140.1"/>
    <property type="molecule type" value="Genomic_DNA"/>
</dbReference>
<protein>
    <submittedName>
        <fullName evidence="9">ABC transporter permease</fullName>
    </submittedName>
</protein>
<evidence type="ECO:0000256" key="5">
    <source>
        <dbReference type="ARBA" id="ARBA00022989"/>
    </source>
</evidence>
<evidence type="ECO:0000259" key="8">
    <source>
        <dbReference type="Pfam" id="PF02687"/>
    </source>
</evidence>
<organism evidence="9 10">
    <name type="scientific">Paraflavitalea soli</name>
    <dbReference type="NCBI Taxonomy" id="2315862"/>
    <lineage>
        <taxon>Bacteria</taxon>
        <taxon>Pseudomonadati</taxon>
        <taxon>Bacteroidota</taxon>
        <taxon>Chitinophagia</taxon>
        <taxon>Chitinophagales</taxon>
        <taxon>Chitinophagaceae</taxon>
        <taxon>Paraflavitalea</taxon>
    </lineage>
</organism>
<feature type="transmembrane region" description="Helical" evidence="7">
    <location>
        <begin position="329"/>
        <end position="351"/>
    </location>
</feature>
<evidence type="ECO:0000256" key="6">
    <source>
        <dbReference type="ARBA" id="ARBA00023136"/>
    </source>
</evidence>
<proteinExistence type="inferred from homology"/>
<evidence type="ECO:0000256" key="3">
    <source>
        <dbReference type="ARBA" id="ARBA00022475"/>
    </source>
</evidence>
<dbReference type="RefSeq" id="WP_119053016.1">
    <property type="nucleotide sequence ID" value="NZ_CP032157.1"/>
</dbReference>
<dbReference type="OrthoDB" id="1522724at2"/>
<dbReference type="KEGG" id="pseg:D3H65_25560"/>
<evidence type="ECO:0000256" key="4">
    <source>
        <dbReference type="ARBA" id="ARBA00022692"/>
    </source>
</evidence>
<name>A0A3B7MVQ8_9BACT</name>
<accession>A0A3B7MVQ8</accession>
<dbReference type="InterPro" id="IPR003838">
    <property type="entry name" value="ABC3_permease_C"/>
</dbReference>
<sequence length="408" mass="44603">MNFLFAWRYFKAKKSTNAINVIAWISMVAIMSITFAFIVVLSVFNGFEGLVKSLYSSFYPHVLITPKAGNKTILVSPAQLKQLAAVKDVVHYSGVIEEKTLLLNGEIQVPVALKGVDDAYKQVTGVADNIIRGEYATGTSERPIIVLGNGVEGALAIESDKNLYPLTAYIFKGGASTNAADLYQSVAAENMITGGTFLIQADIDNKYAITNIDFMRRMLALKDDEYSRIEIALTDESKAATVGKSIQKILGNDYVVETRYEQNKSLYSVMTLEKWAIYGILTLMLIVAAFTMIGGLTMLVLEKQKDIQVLKAMGANNGLIQKIFLSEGLLLAGIGAISGIILAVIFCWAQVRFELIPLEGGTFLINYYPVKLVAGDFLLILATVSVVAFTASWFPSRKAALQPIQLKS</sequence>
<dbReference type="GO" id="GO:0044874">
    <property type="term" value="P:lipoprotein localization to outer membrane"/>
    <property type="evidence" value="ECO:0007669"/>
    <property type="project" value="TreeGrafter"/>
</dbReference>